<accession>A0AAP0J5R6</accession>
<protein>
    <recommendedName>
        <fullName evidence="1">Reverse transcriptase Ty1/copia-type domain-containing protein</fullName>
    </recommendedName>
</protein>
<gene>
    <name evidence="2" type="ORF">Syun_016791</name>
</gene>
<dbReference type="EMBL" id="JBBNAF010000007">
    <property type="protein sequence ID" value="KAK9127994.1"/>
    <property type="molecule type" value="Genomic_DNA"/>
</dbReference>
<dbReference type="Pfam" id="PF07727">
    <property type="entry name" value="RVT_2"/>
    <property type="match status" value="1"/>
</dbReference>
<comment type="caution">
    <text evidence="2">The sequence shown here is derived from an EMBL/GenBank/DDBJ whole genome shotgun (WGS) entry which is preliminary data.</text>
</comment>
<proteinExistence type="predicted"/>
<dbReference type="InterPro" id="IPR043502">
    <property type="entry name" value="DNA/RNA_pol_sf"/>
</dbReference>
<feature type="domain" description="Reverse transcriptase Ty1/copia-type" evidence="1">
    <location>
        <begin position="17"/>
        <end position="127"/>
    </location>
</feature>
<evidence type="ECO:0000259" key="1">
    <source>
        <dbReference type="Pfam" id="PF07727"/>
    </source>
</evidence>
<dbReference type="Proteomes" id="UP001420932">
    <property type="component" value="Unassembled WGS sequence"/>
</dbReference>
<evidence type="ECO:0000313" key="3">
    <source>
        <dbReference type="Proteomes" id="UP001420932"/>
    </source>
</evidence>
<dbReference type="SUPFAM" id="SSF56672">
    <property type="entry name" value="DNA/RNA polymerases"/>
    <property type="match status" value="1"/>
</dbReference>
<organism evidence="2 3">
    <name type="scientific">Stephania yunnanensis</name>
    <dbReference type="NCBI Taxonomy" id="152371"/>
    <lineage>
        <taxon>Eukaryota</taxon>
        <taxon>Viridiplantae</taxon>
        <taxon>Streptophyta</taxon>
        <taxon>Embryophyta</taxon>
        <taxon>Tracheophyta</taxon>
        <taxon>Spermatophyta</taxon>
        <taxon>Magnoliopsida</taxon>
        <taxon>Ranunculales</taxon>
        <taxon>Menispermaceae</taxon>
        <taxon>Menispermoideae</taxon>
        <taxon>Cissampelideae</taxon>
        <taxon>Stephania</taxon>
    </lineage>
</organism>
<reference evidence="2 3" key="1">
    <citation type="submission" date="2024-01" db="EMBL/GenBank/DDBJ databases">
        <title>Genome assemblies of Stephania.</title>
        <authorList>
            <person name="Yang L."/>
        </authorList>
    </citation>
    <scope>NUCLEOTIDE SEQUENCE [LARGE SCALE GENOMIC DNA]</scope>
    <source>
        <strain evidence="2">YNDBR</strain>
        <tissue evidence="2">Leaf</tissue>
    </source>
</reference>
<dbReference type="PANTHER" id="PTHR43383">
    <property type="entry name" value="NODULIN 6"/>
    <property type="match status" value="1"/>
</dbReference>
<evidence type="ECO:0000313" key="2">
    <source>
        <dbReference type="EMBL" id="KAK9127994.1"/>
    </source>
</evidence>
<keyword evidence="3" id="KW-1185">Reference proteome</keyword>
<name>A0AAP0J5R6_9MAGN</name>
<dbReference type="InterPro" id="IPR013103">
    <property type="entry name" value="RVT_2"/>
</dbReference>
<sequence>MGFHNKTQSRWLGRKIQEARLVAKGYTQKYGVDYNKTFAPVEKINTIRVLLSVAANQDWPLLQFDVKNVFLHGELEEDVYMDLPPSISKFQKRVGIDVPSNGLVSTTMVCKLNKALYGLKQSRRAWFGRFHWQ</sequence>
<dbReference type="AlphaFoldDB" id="A0AAP0J5R6"/>
<dbReference type="PANTHER" id="PTHR43383:SF2">
    <property type="entry name" value="AMIDOHYDROLASE 2 FAMILY PROTEIN"/>
    <property type="match status" value="1"/>
</dbReference>